<evidence type="ECO:0000256" key="1">
    <source>
        <dbReference type="PROSITE-ProRule" id="PRU00325"/>
    </source>
</evidence>
<feature type="domain" description="SWIM-type" evidence="2">
    <location>
        <begin position="38"/>
        <end position="72"/>
    </location>
</feature>
<reference evidence="3 5" key="1">
    <citation type="submission" date="2020-06" db="EMBL/GenBank/DDBJ databases">
        <title>Anoxygenic phototrophic Chloroflexota member uses a Type I reaction center.</title>
        <authorList>
            <person name="Tsuji J.M."/>
            <person name="Shaw N.A."/>
            <person name="Nagashima S."/>
            <person name="Venkiteswaran J."/>
            <person name="Schiff S.L."/>
            <person name="Hanada S."/>
            <person name="Tank M."/>
            <person name="Neufeld J.D."/>
        </authorList>
    </citation>
    <scope>NUCLEOTIDE SEQUENCE [LARGE SCALE GENOMIC DNA]</scope>
    <source>
        <strain evidence="3">L227-S17</strain>
    </source>
</reference>
<reference evidence="4" key="2">
    <citation type="journal article" date="2024" name="Nature">
        <title>Anoxygenic phototroph of the Chloroflexota uses a type I reaction centre.</title>
        <authorList>
            <person name="Tsuji J.M."/>
            <person name="Shaw N.A."/>
            <person name="Nagashima S."/>
            <person name="Venkiteswaran J.J."/>
            <person name="Schiff S.L."/>
            <person name="Watanabe T."/>
            <person name="Fukui M."/>
            <person name="Hanada S."/>
            <person name="Tank M."/>
            <person name="Neufeld J.D."/>
        </authorList>
    </citation>
    <scope>NUCLEOTIDE SEQUENCE</scope>
    <source>
        <strain evidence="4">L227-S17</strain>
    </source>
</reference>
<organism evidence="3 5">
    <name type="scientific">Candidatus Chlorohelix allophototropha</name>
    <dbReference type="NCBI Taxonomy" id="3003348"/>
    <lineage>
        <taxon>Bacteria</taxon>
        <taxon>Bacillati</taxon>
        <taxon>Chloroflexota</taxon>
        <taxon>Chloroflexia</taxon>
        <taxon>Candidatus Chloroheliales</taxon>
        <taxon>Candidatus Chloroheliaceae</taxon>
        <taxon>Candidatus Chlorohelix</taxon>
    </lineage>
</organism>
<dbReference type="InterPro" id="IPR007527">
    <property type="entry name" value="Znf_SWIM"/>
</dbReference>
<dbReference type="EMBL" id="JACATZ010000001">
    <property type="protein sequence ID" value="NWJ44788.1"/>
    <property type="molecule type" value="Genomic_DNA"/>
</dbReference>
<evidence type="ECO:0000313" key="3">
    <source>
        <dbReference type="EMBL" id="NWJ44788.1"/>
    </source>
</evidence>
<evidence type="ECO:0000313" key="6">
    <source>
        <dbReference type="Proteomes" id="UP001431572"/>
    </source>
</evidence>
<accession>A0A8T7LS15</accession>
<evidence type="ECO:0000259" key="2">
    <source>
        <dbReference type="PROSITE" id="PS50966"/>
    </source>
</evidence>
<keyword evidence="1" id="KW-0863">Zinc-finger</keyword>
<name>A0A8T7LS15_9CHLR</name>
<sequence length="86" mass="10011">MHSSFIGKIEKAKRYQTEPGRIHFLNATAEFHGEHDNYVVELREGHWHCTCHTFQIGLEECAHIMAMQRILDPMLDIESRSAHHEG</sequence>
<dbReference type="EMBL" id="CP128399">
    <property type="protein sequence ID" value="WJW66671.1"/>
    <property type="molecule type" value="Genomic_DNA"/>
</dbReference>
<dbReference type="PROSITE" id="PS50966">
    <property type="entry name" value="ZF_SWIM"/>
    <property type="match status" value="1"/>
</dbReference>
<dbReference type="Proteomes" id="UP000521676">
    <property type="component" value="Unassembled WGS sequence"/>
</dbReference>
<dbReference type="Proteomes" id="UP001431572">
    <property type="component" value="Chromosome 1"/>
</dbReference>
<dbReference type="RefSeq" id="WP_341468565.1">
    <property type="nucleotide sequence ID" value="NZ_CP128399.1"/>
</dbReference>
<keyword evidence="6" id="KW-1185">Reference proteome</keyword>
<keyword evidence="1" id="KW-0479">Metal-binding</keyword>
<gene>
    <name evidence="3" type="ORF">HXX08_02825</name>
    <name evidence="4" type="ORF">OZ401_002484</name>
</gene>
<evidence type="ECO:0000313" key="5">
    <source>
        <dbReference type="Proteomes" id="UP000521676"/>
    </source>
</evidence>
<protein>
    <recommendedName>
        <fullName evidence="2">SWIM-type domain-containing protein</fullName>
    </recommendedName>
</protein>
<evidence type="ECO:0000313" key="4">
    <source>
        <dbReference type="EMBL" id="WJW66671.1"/>
    </source>
</evidence>
<dbReference type="GO" id="GO:0008270">
    <property type="term" value="F:zinc ion binding"/>
    <property type="evidence" value="ECO:0007669"/>
    <property type="project" value="UniProtKB-KW"/>
</dbReference>
<proteinExistence type="predicted"/>
<dbReference type="AlphaFoldDB" id="A0A8T7LS15"/>
<keyword evidence="1" id="KW-0862">Zinc</keyword>